<protein>
    <recommendedName>
        <fullName evidence="3">Transmembrane protein 242</fullName>
    </recommendedName>
</protein>
<evidence type="ECO:0000313" key="11">
    <source>
        <dbReference type="EMBL" id="KAJ9593997.1"/>
    </source>
</evidence>
<comment type="function">
    <text evidence="9">Scaffold protein that participates in the c-ring assembly of mitochondrial ATP synthase (F(1)F(0) ATP synthase or complex V) by facilitating the membrane insertion and oligomer formation of the subunit c/ATP5MC3. Participates in the incorporation of the c-ring into vestigial complexes. Additionally influences the incorporation of subunits MT-ATP6, MT-ATP8, ATP5MJ, and ATP5MK in the ATP synthase.</text>
</comment>
<feature type="transmembrane region" description="Helical" evidence="10">
    <location>
        <begin position="28"/>
        <end position="49"/>
    </location>
</feature>
<evidence type="ECO:0000313" key="12">
    <source>
        <dbReference type="Proteomes" id="UP001233999"/>
    </source>
</evidence>
<evidence type="ECO:0000256" key="9">
    <source>
        <dbReference type="ARBA" id="ARBA00045905"/>
    </source>
</evidence>
<evidence type="ECO:0000256" key="4">
    <source>
        <dbReference type="ARBA" id="ARBA00022692"/>
    </source>
</evidence>
<evidence type="ECO:0000256" key="5">
    <source>
        <dbReference type="ARBA" id="ARBA00022792"/>
    </source>
</evidence>
<sequence>MDKIQKDSKTDDTKREDEDKKFKIKAGIFLASVTGISALIGFGTTVAAAKKKDPAFFNKGIAGTREMTETGASLAMRALGWGTVYAVTGCSILFYTIWKLVGAKDMKEFRMKVGSALPRIPKNDPPKSRTEFSGLTDLLTYISTEGSKKP</sequence>
<evidence type="ECO:0000256" key="3">
    <source>
        <dbReference type="ARBA" id="ARBA00013934"/>
    </source>
</evidence>
<comment type="similarity">
    <text evidence="2">Belongs to the TMEM242 family.</text>
</comment>
<dbReference type="Pfam" id="PF07096">
    <property type="entry name" value="DUF1358"/>
    <property type="match status" value="1"/>
</dbReference>
<evidence type="ECO:0000256" key="7">
    <source>
        <dbReference type="ARBA" id="ARBA00023128"/>
    </source>
</evidence>
<evidence type="ECO:0000256" key="10">
    <source>
        <dbReference type="SAM" id="Phobius"/>
    </source>
</evidence>
<dbReference type="InterPro" id="IPR009792">
    <property type="entry name" value="TMEM242"/>
</dbReference>
<keyword evidence="7" id="KW-0496">Mitochondrion</keyword>
<keyword evidence="12" id="KW-1185">Reference proteome</keyword>
<proteinExistence type="inferred from homology"/>
<dbReference type="EMBL" id="JASPKZ010003081">
    <property type="protein sequence ID" value="KAJ9593997.1"/>
    <property type="molecule type" value="Genomic_DNA"/>
</dbReference>
<evidence type="ECO:0000256" key="6">
    <source>
        <dbReference type="ARBA" id="ARBA00022989"/>
    </source>
</evidence>
<evidence type="ECO:0000256" key="8">
    <source>
        <dbReference type="ARBA" id="ARBA00023136"/>
    </source>
</evidence>
<dbReference type="PANTHER" id="PTHR13141">
    <property type="entry name" value="TRANSMEMBRANE PROTEIN 242"/>
    <property type="match status" value="1"/>
</dbReference>
<keyword evidence="6 10" id="KW-1133">Transmembrane helix</keyword>
<keyword evidence="8 10" id="KW-0472">Membrane</keyword>
<feature type="transmembrane region" description="Helical" evidence="10">
    <location>
        <begin position="78"/>
        <end position="101"/>
    </location>
</feature>
<accession>A0AAD8ELJ1</accession>
<evidence type="ECO:0000256" key="2">
    <source>
        <dbReference type="ARBA" id="ARBA00007570"/>
    </source>
</evidence>
<evidence type="ECO:0000256" key="1">
    <source>
        <dbReference type="ARBA" id="ARBA00004448"/>
    </source>
</evidence>
<dbReference type="PANTHER" id="PTHR13141:SF4">
    <property type="entry name" value="TRANSMEMBRANE PROTEIN 242"/>
    <property type="match status" value="1"/>
</dbReference>
<name>A0AAD8ELJ1_DIPPU</name>
<comment type="caution">
    <text evidence="11">The sequence shown here is derived from an EMBL/GenBank/DDBJ whole genome shotgun (WGS) entry which is preliminary data.</text>
</comment>
<keyword evidence="4 10" id="KW-0812">Transmembrane</keyword>
<reference evidence="11" key="1">
    <citation type="journal article" date="2023" name="IScience">
        <title>Live-bearing cockroach genome reveals convergent evolutionary mechanisms linked to viviparity in insects and beyond.</title>
        <authorList>
            <person name="Fouks B."/>
            <person name="Harrison M.C."/>
            <person name="Mikhailova A.A."/>
            <person name="Marchal E."/>
            <person name="English S."/>
            <person name="Carruthers M."/>
            <person name="Jennings E.C."/>
            <person name="Chiamaka E.L."/>
            <person name="Frigard R.A."/>
            <person name="Pippel M."/>
            <person name="Attardo G.M."/>
            <person name="Benoit J.B."/>
            <person name="Bornberg-Bauer E."/>
            <person name="Tobe S.S."/>
        </authorList>
    </citation>
    <scope>NUCLEOTIDE SEQUENCE</scope>
    <source>
        <strain evidence="11">Stay&amp;Tobe</strain>
    </source>
</reference>
<dbReference type="AlphaFoldDB" id="A0AAD8ELJ1"/>
<dbReference type="GO" id="GO:0005743">
    <property type="term" value="C:mitochondrial inner membrane"/>
    <property type="evidence" value="ECO:0007669"/>
    <property type="project" value="UniProtKB-SubCell"/>
</dbReference>
<reference evidence="11" key="2">
    <citation type="submission" date="2023-05" db="EMBL/GenBank/DDBJ databases">
        <authorList>
            <person name="Fouks B."/>
        </authorList>
    </citation>
    <scope>NUCLEOTIDE SEQUENCE</scope>
    <source>
        <strain evidence="11">Stay&amp;Tobe</strain>
        <tissue evidence="11">Testes</tissue>
    </source>
</reference>
<dbReference type="Proteomes" id="UP001233999">
    <property type="component" value="Unassembled WGS sequence"/>
</dbReference>
<comment type="subcellular location">
    <subcellularLocation>
        <location evidence="1">Mitochondrion inner membrane</location>
        <topology evidence="1">Multi-pass membrane protein</topology>
    </subcellularLocation>
</comment>
<organism evidence="11 12">
    <name type="scientific">Diploptera punctata</name>
    <name type="common">Pacific beetle cockroach</name>
    <dbReference type="NCBI Taxonomy" id="6984"/>
    <lineage>
        <taxon>Eukaryota</taxon>
        <taxon>Metazoa</taxon>
        <taxon>Ecdysozoa</taxon>
        <taxon>Arthropoda</taxon>
        <taxon>Hexapoda</taxon>
        <taxon>Insecta</taxon>
        <taxon>Pterygota</taxon>
        <taxon>Neoptera</taxon>
        <taxon>Polyneoptera</taxon>
        <taxon>Dictyoptera</taxon>
        <taxon>Blattodea</taxon>
        <taxon>Blaberoidea</taxon>
        <taxon>Blaberidae</taxon>
        <taxon>Diplopterinae</taxon>
        <taxon>Diploptera</taxon>
    </lineage>
</organism>
<keyword evidence="5" id="KW-0999">Mitochondrion inner membrane</keyword>
<gene>
    <name evidence="11" type="ORF">L9F63_014557</name>
</gene>